<reference evidence="2 3" key="1">
    <citation type="submission" date="2020-08" db="EMBL/GenBank/DDBJ databases">
        <title>Sequencing the genomes of 1000 actinobacteria strains.</title>
        <authorList>
            <person name="Klenk H.-P."/>
        </authorList>
    </citation>
    <scope>NUCLEOTIDE SEQUENCE [LARGE SCALE GENOMIC DNA]</scope>
    <source>
        <strain evidence="2 3">DSM 23974</strain>
    </source>
</reference>
<feature type="compositionally biased region" description="Basic and acidic residues" evidence="1">
    <location>
        <begin position="120"/>
        <end position="134"/>
    </location>
</feature>
<evidence type="ECO:0000313" key="2">
    <source>
        <dbReference type="EMBL" id="MBB4736451.1"/>
    </source>
</evidence>
<accession>A0A7W7GQR0</accession>
<feature type="region of interest" description="Disordered" evidence="1">
    <location>
        <begin position="120"/>
        <end position="230"/>
    </location>
</feature>
<dbReference type="RefSeq" id="WP_184242088.1">
    <property type="nucleotide sequence ID" value="NZ_JACHNA010000001.1"/>
</dbReference>
<name>A0A7W7GQR0_9MICC</name>
<evidence type="ECO:0000313" key="3">
    <source>
        <dbReference type="Proteomes" id="UP000540191"/>
    </source>
</evidence>
<proteinExistence type="predicted"/>
<gene>
    <name evidence="2" type="ORF">HDA30_001959</name>
</gene>
<sequence length="255" mass="27110">MGGENVEKVFTLWGSHLSPVEKCAAVYMANTAHDRHTPPVYWAGWKALSVALGYAHGEANRDTARANTMNVLAQLRTKGVITSGGNARPGANGVYALNLDPDTEHVPVNVSGDGRDVTWHAVSRGDPRAARDRATPAWMGSGDDYPVGSGDDYPVGSGDDYPESTHSNELHQVGKGAAAALPTGPSAPPGRDSGELTLTTETEDPAPDMDNRGRWTGWGTPAPAPAEDEDNRMLQERKNEQLARLRAAYPGIFAA</sequence>
<comment type="caution">
    <text evidence="2">The sequence shown here is derived from an EMBL/GenBank/DDBJ whole genome shotgun (WGS) entry which is preliminary data.</text>
</comment>
<dbReference type="Proteomes" id="UP000540191">
    <property type="component" value="Unassembled WGS sequence"/>
</dbReference>
<keyword evidence="3" id="KW-1185">Reference proteome</keyword>
<protein>
    <submittedName>
        <fullName evidence="2">Uncharacterized protein</fullName>
    </submittedName>
</protein>
<organism evidence="2 3">
    <name type="scientific">Micrococcus cohnii</name>
    <dbReference type="NCBI Taxonomy" id="993416"/>
    <lineage>
        <taxon>Bacteria</taxon>
        <taxon>Bacillati</taxon>
        <taxon>Actinomycetota</taxon>
        <taxon>Actinomycetes</taxon>
        <taxon>Micrococcales</taxon>
        <taxon>Micrococcaceae</taxon>
        <taxon>Micrococcus</taxon>
    </lineage>
</organism>
<dbReference type="AlphaFoldDB" id="A0A7W7GQR0"/>
<dbReference type="EMBL" id="JACHNA010000001">
    <property type="protein sequence ID" value="MBB4736451.1"/>
    <property type="molecule type" value="Genomic_DNA"/>
</dbReference>
<evidence type="ECO:0000256" key="1">
    <source>
        <dbReference type="SAM" id="MobiDB-lite"/>
    </source>
</evidence>